<evidence type="ECO:0000313" key="1">
    <source>
        <dbReference type="EMBL" id="KKN13083.1"/>
    </source>
</evidence>
<accession>A0A0F9R6M9</accession>
<dbReference type="EMBL" id="LAZR01003961">
    <property type="protein sequence ID" value="KKN13083.1"/>
    <property type="molecule type" value="Genomic_DNA"/>
</dbReference>
<name>A0A0F9R6M9_9ZZZZ</name>
<organism evidence="1">
    <name type="scientific">marine sediment metagenome</name>
    <dbReference type="NCBI Taxonomy" id="412755"/>
    <lineage>
        <taxon>unclassified sequences</taxon>
        <taxon>metagenomes</taxon>
        <taxon>ecological metagenomes</taxon>
    </lineage>
</organism>
<sequence length="64" mass="7554">MQVSVEYVKRLKAELAKINEQPFGQIEWYECGRKITISAEKLAEWKLIGLNNVDFIVSEEYYKL</sequence>
<proteinExistence type="predicted"/>
<reference evidence="1" key="1">
    <citation type="journal article" date="2015" name="Nature">
        <title>Complex archaea that bridge the gap between prokaryotes and eukaryotes.</title>
        <authorList>
            <person name="Spang A."/>
            <person name="Saw J.H."/>
            <person name="Jorgensen S.L."/>
            <person name="Zaremba-Niedzwiedzka K."/>
            <person name="Martijn J."/>
            <person name="Lind A.E."/>
            <person name="van Eijk R."/>
            <person name="Schleper C."/>
            <person name="Guy L."/>
            <person name="Ettema T.J."/>
        </authorList>
    </citation>
    <scope>NUCLEOTIDE SEQUENCE</scope>
</reference>
<dbReference type="AlphaFoldDB" id="A0A0F9R6M9"/>
<gene>
    <name evidence="1" type="ORF">LCGC14_1010070</name>
</gene>
<comment type="caution">
    <text evidence="1">The sequence shown here is derived from an EMBL/GenBank/DDBJ whole genome shotgun (WGS) entry which is preliminary data.</text>
</comment>
<protein>
    <submittedName>
        <fullName evidence="1">Uncharacterized protein</fullName>
    </submittedName>
</protein>